<evidence type="ECO:0000313" key="2">
    <source>
        <dbReference type="EMBL" id="GBN07919.1"/>
    </source>
</evidence>
<gene>
    <name evidence="2" type="ORF">AVEN_116449_1</name>
</gene>
<proteinExistence type="predicted"/>
<name>A0A4Y2L0K8_ARAVE</name>
<keyword evidence="1" id="KW-0812">Transmembrane</keyword>
<dbReference type="EMBL" id="BGPR01005208">
    <property type="protein sequence ID" value="GBN07919.1"/>
    <property type="molecule type" value="Genomic_DNA"/>
</dbReference>
<dbReference type="AlphaFoldDB" id="A0A4Y2L0K8"/>
<evidence type="ECO:0000256" key="1">
    <source>
        <dbReference type="SAM" id="Phobius"/>
    </source>
</evidence>
<sequence>MSKIEQEEIRSTSHRNSKQVLTALLGIVMIWGEVTFIPMTGRTSHGRVGQWLVIVLRAEEELFFLVISKAKQPDKNGPQNKNIPNSKHCSAFLETDIKQQK</sequence>
<reference evidence="2 3" key="1">
    <citation type="journal article" date="2019" name="Sci. Rep.">
        <title>Orb-weaving spider Araneus ventricosus genome elucidates the spidroin gene catalogue.</title>
        <authorList>
            <person name="Kono N."/>
            <person name="Nakamura H."/>
            <person name="Ohtoshi R."/>
            <person name="Moran D.A.P."/>
            <person name="Shinohara A."/>
            <person name="Yoshida Y."/>
            <person name="Fujiwara M."/>
            <person name="Mori M."/>
            <person name="Tomita M."/>
            <person name="Arakawa K."/>
        </authorList>
    </citation>
    <scope>NUCLEOTIDE SEQUENCE [LARGE SCALE GENOMIC DNA]</scope>
</reference>
<accession>A0A4Y2L0K8</accession>
<organism evidence="2 3">
    <name type="scientific">Araneus ventricosus</name>
    <name type="common">Orbweaver spider</name>
    <name type="synonym">Epeira ventricosa</name>
    <dbReference type="NCBI Taxonomy" id="182803"/>
    <lineage>
        <taxon>Eukaryota</taxon>
        <taxon>Metazoa</taxon>
        <taxon>Ecdysozoa</taxon>
        <taxon>Arthropoda</taxon>
        <taxon>Chelicerata</taxon>
        <taxon>Arachnida</taxon>
        <taxon>Araneae</taxon>
        <taxon>Araneomorphae</taxon>
        <taxon>Entelegynae</taxon>
        <taxon>Araneoidea</taxon>
        <taxon>Araneidae</taxon>
        <taxon>Araneus</taxon>
    </lineage>
</organism>
<keyword evidence="3" id="KW-1185">Reference proteome</keyword>
<dbReference type="Proteomes" id="UP000499080">
    <property type="component" value="Unassembled WGS sequence"/>
</dbReference>
<evidence type="ECO:0000313" key="3">
    <source>
        <dbReference type="Proteomes" id="UP000499080"/>
    </source>
</evidence>
<comment type="caution">
    <text evidence="2">The sequence shown here is derived from an EMBL/GenBank/DDBJ whole genome shotgun (WGS) entry which is preliminary data.</text>
</comment>
<keyword evidence="1" id="KW-0472">Membrane</keyword>
<keyword evidence="1" id="KW-1133">Transmembrane helix</keyword>
<protein>
    <submittedName>
        <fullName evidence="2">Uncharacterized protein</fullName>
    </submittedName>
</protein>
<feature type="transmembrane region" description="Helical" evidence="1">
    <location>
        <begin position="20"/>
        <end position="39"/>
    </location>
</feature>